<keyword evidence="4" id="KW-1185">Reference proteome</keyword>
<dbReference type="Proteomes" id="UP000007797">
    <property type="component" value="Unassembled WGS sequence"/>
</dbReference>
<dbReference type="PANTHER" id="PTHR10153">
    <property type="entry name" value="SMALL CONDUCTANCE CALCIUM-ACTIVATED POTASSIUM CHANNEL"/>
    <property type="match status" value="1"/>
</dbReference>
<dbReference type="OMA" id="TYDEYNP"/>
<keyword evidence="2" id="KW-1133">Transmembrane helix</keyword>
<dbReference type="GO" id="GO:0016286">
    <property type="term" value="F:small conductance calcium-activated potassium channel activity"/>
    <property type="evidence" value="ECO:0007669"/>
    <property type="project" value="InterPro"/>
</dbReference>
<dbReference type="GeneID" id="14876750"/>
<accession>F4PHH0</accession>
<dbReference type="KEGG" id="dfa:DFA_03402"/>
<dbReference type="EMBL" id="GL883006">
    <property type="protein sequence ID" value="EGG25154.1"/>
    <property type="molecule type" value="Genomic_DNA"/>
</dbReference>
<evidence type="ECO:0000313" key="4">
    <source>
        <dbReference type="Proteomes" id="UP000007797"/>
    </source>
</evidence>
<keyword evidence="2" id="KW-0812">Transmembrane</keyword>
<feature type="transmembrane region" description="Helical" evidence="2">
    <location>
        <begin position="88"/>
        <end position="109"/>
    </location>
</feature>
<dbReference type="InterPro" id="IPR015449">
    <property type="entry name" value="K_chnl_Ca-activ_SK"/>
</dbReference>
<dbReference type="OrthoDB" id="73653at2759"/>
<feature type="compositionally biased region" description="Polar residues" evidence="1">
    <location>
        <begin position="554"/>
        <end position="565"/>
    </location>
</feature>
<keyword evidence="2" id="KW-0472">Membrane</keyword>
<evidence type="ECO:0008006" key="5">
    <source>
        <dbReference type="Google" id="ProtNLM"/>
    </source>
</evidence>
<feature type="compositionally biased region" description="Low complexity" evidence="1">
    <location>
        <begin position="496"/>
        <end position="543"/>
    </location>
</feature>
<feature type="region of interest" description="Disordered" evidence="1">
    <location>
        <begin position="495"/>
        <end position="565"/>
    </location>
</feature>
<evidence type="ECO:0000256" key="1">
    <source>
        <dbReference type="SAM" id="MobiDB-lite"/>
    </source>
</evidence>
<reference evidence="4" key="1">
    <citation type="journal article" date="2011" name="Genome Res.">
        <title>Phylogeny-wide analysis of social amoeba genomes highlights ancient origins for complex intercellular communication.</title>
        <authorList>
            <person name="Heidel A.J."/>
            <person name="Lawal H.M."/>
            <person name="Felder M."/>
            <person name="Schilde C."/>
            <person name="Helps N.R."/>
            <person name="Tunggal B."/>
            <person name="Rivero F."/>
            <person name="John U."/>
            <person name="Schleicher M."/>
            <person name="Eichinger L."/>
            <person name="Platzer M."/>
            <person name="Noegel A.A."/>
            <person name="Schaap P."/>
            <person name="Gloeckner G."/>
        </authorList>
    </citation>
    <scope>NUCLEOTIDE SEQUENCE [LARGE SCALE GENOMIC DNA]</scope>
    <source>
        <strain evidence="4">SH3</strain>
    </source>
</reference>
<dbReference type="SUPFAM" id="SSF81324">
    <property type="entry name" value="Voltage-gated potassium channels"/>
    <property type="match status" value="1"/>
</dbReference>
<organism evidence="3 4">
    <name type="scientific">Cavenderia fasciculata</name>
    <name type="common">Slime mold</name>
    <name type="synonym">Dictyostelium fasciculatum</name>
    <dbReference type="NCBI Taxonomy" id="261658"/>
    <lineage>
        <taxon>Eukaryota</taxon>
        <taxon>Amoebozoa</taxon>
        <taxon>Evosea</taxon>
        <taxon>Eumycetozoa</taxon>
        <taxon>Dictyostelia</taxon>
        <taxon>Acytosteliales</taxon>
        <taxon>Cavenderiaceae</taxon>
        <taxon>Cavenderia</taxon>
    </lineage>
</organism>
<name>F4PHH0_CACFS</name>
<dbReference type="STRING" id="1054147.F4PHH0"/>
<proteinExistence type="predicted"/>
<evidence type="ECO:0000256" key="2">
    <source>
        <dbReference type="SAM" id="Phobius"/>
    </source>
</evidence>
<sequence length="565" mass="66257">MSRRKLLINLHRMKDEELHFKILPSTTIALNAFHNDLNDVHADRLLRNRYLYIFLNGLLGIAFMIVELQVSWDGKAIVIDKSTKTFRILIFFSTLILLCQLMDYYRLLLSHTTHGWLTKRARGFRVTPLNVVRSTTLAPLFWAEVAICILQPIPFASGDLAIWNDPKWGLFMWLRVYMFGRVYRDFSHVYKIRQSIIRKYRDRMEIPPKFNWALSFKSLLFQQPLTTFIPFTLFIIFICSHIIYVFEREANPEGFTYPVSLFISFLSMFTGWPTDTYDEHNPATIFGRFGAILSCVLGLFCLSCLIENFSNLTHPTPHQRPILNYITLLETQEKERDSAARLIQTVWRRYRWQHSNSFADNHTVFNTQEAYFCMKYIEGAKNFGRCRRYRKQIESIVNDGKGKEEKEDKKQIETLLKNYEIEKQVRFSVEQRVSTMEEHQEFMIRQMNILLHNQQQLLQVLGQNNIPLPILQPPLPPPAVNMPTHHSVQVEPLFHPQQQQQQSTSSSVGTGSSSQQQGYSEQQDQQQQQQQQPFYQQPSSQHSYENRSEPFGHFSTSTSSNDNSL</sequence>
<evidence type="ECO:0000313" key="3">
    <source>
        <dbReference type="EMBL" id="EGG25154.1"/>
    </source>
</evidence>
<feature type="transmembrane region" description="Helical" evidence="2">
    <location>
        <begin position="255"/>
        <end position="273"/>
    </location>
</feature>
<dbReference type="RefSeq" id="XP_004363005.1">
    <property type="nucleotide sequence ID" value="XM_004362948.1"/>
</dbReference>
<feature type="transmembrane region" description="Helical" evidence="2">
    <location>
        <begin position="228"/>
        <end position="246"/>
    </location>
</feature>
<feature type="transmembrane region" description="Helical" evidence="2">
    <location>
        <begin position="285"/>
        <end position="306"/>
    </location>
</feature>
<protein>
    <recommendedName>
        <fullName evidence="5">Potassium channel domain-containing protein</fullName>
    </recommendedName>
</protein>
<dbReference type="GO" id="GO:0016020">
    <property type="term" value="C:membrane"/>
    <property type="evidence" value="ECO:0007669"/>
    <property type="project" value="InterPro"/>
</dbReference>
<dbReference type="AlphaFoldDB" id="F4PHH0"/>
<feature type="transmembrane region" description="Helical" evidence="2">
    <location>
        <begin position="50"/>
        <end position="68"/>
    </location>
</feature>
<gene>
    <name evidence="3" type="ORF">DFA_03402</name>
</gene>
<dbReference type="Gene3D" id="1.10.287.70">
    <property type="match status" value="1"/>
</dbReference>
<feature type="transmembrane region" description="Helical" evidence="2">
    <location>
        <begin position="130"/>
        <end position="153"/>
    </location>
</feature>